<proteinExistence type="predicted"/>
<organism evidence="3 4">
    <name type="scientific">Zootermopsis nevadensis</name>
    <name type="common">Dampwood termite</name>
    <dbReference type="NCBI Taxonomy" id="136037"/>
    <lineage>
        <taxon>Eukaryota</taxon>
        <taxon>Metazoa</taxon>
        <taxon>Ecdysozoa</taxon>
        <taxon>Arthropoda</taxon>
        <taxon>Hexapoda</taxon>
        <taxon>Insecta</taxon>
        <taxon>Pterygota</taxon>
        <taxon>Neoptera</taxon>
        <taxon>Polyneoptera</taxon>
        <taxon>Dictyoptera</taxon>
        <taxon>Blattodea</taxon>
        <taxon>Blattoidea</taxon>
        <taxon>Termitoidae</taxon>
        <taxon>Termopsidae</taxon>
        <taxon>Zootermopsis</taxon>
    </lineage>
</organism>
<evidence type="ECO:0000256" key="2">
    <source>
        <dbReference type="SAM" id="Phobius"/>
    </source>
</evidence>
<dbReference type="AlphaFoldDB" id="A0A067RHX2"/>
<feature type="compositionally biased region" description="Polar residues" evidence="1">
    <location>
        <begin position="85"/>
        <end position="94"/>
    </location>
</feature>
<feature type="region of interest" description="Disordered" evidence="1">
    <location>
        <begin position="107"/>
        <end position="149"/>
    </location>
</feature>
<feature type="transmembrane region" description="Helical" evidence="2">
    <location>
        <begin position="6"/>
        <end position="31"/>
    </location>
</feature>
<sequence>MAKAVVIAKVVLGGVVLLAKKALLVAILSLAMSSIAASKKKASSNATTGDHKNRRFGTVNYFDLNPGYPEHGDKYIDPPSHTKPWPTSHQYHDQTYPNFIHSHEDFYEEGNIENSSREKESQKSSYNNGYKTHWLDTARPHRYPEKSVE</sequence>
<gene>
    <name evidence="3" type="ORF">L798_05234</name>
</gene>
<name>A0A067RHX2_ZOONE</name>
<accession>A0A067RHX2</accession>
<feature type="compositionally biased region" description="Basic and acidic residues" evidence="1">
    <location>
        <begin position="133"/>
        <end position="149"/>
    </location>
</feature>
<dbReference type="InParanoid" id="A0A067RHX2"/>
<keyword evidence="2" id="KW-0812">Transmembrane</keyword>
<dbReference type="Proteomes" id="UP000027135">
    <property type="component" value="Unassembled WGS sequence"/>
</dbReference>
<keyword evidence="4" id="KW-1185">Reference proteome</keyword>
<protein>
    <submittedName>
        <fullName evidence="3">Uncharacterized protein</fullName>
    </submittedName>
</protein>
<feature type="region of interest" description="Disordered" evidence="1">
    <location>
        <begin position="72"/>
        <end position="94"/>
    </location>
</feature>
<keyword evidence="2" id="KW-0472">Membrane</keyword>
<keyword evidence="2" id="KW-1133">Transmembrane helix</keyword>
<evidence type="ECO:0000256" key="1">
    <source>
        <dbReference type="SAM" id="MobiDB-lite"/>
    </source>
</evidence>
<reference evidence="3 4" key="1">
    <citation type="journal article" date="2014" name="Nat. Commun.">
        <title>Molecular traces of alternative social organization in a termite genome.</title>
        <authorList>
            <person name="Terrapon N."/>
            <person name="Li C."/>
            <person name="Robertson H.M."/>
            <person name="Ji L."/>
            <person name="Meng X."/>
            <person name="Booth W."/>
            <person name="Chen Z."/>
            <person name="Childers C.P."/>
            <person name="Glastad K.M."/>
            <person name="Gokhale K."/>
            <person name="Gowin J."/>
            <person name="Gronenberg W."/>
            <person name="Hermansen R.A."/>
            <person name="Hu H."/>
            <person name="Hunt B.G."/>
            <person name="Huylmans A.K."/>
            <person name="Khalil S.M."/>
            <person name="Mitchell R.D."/>
            <person name="Munoz-Torres M.C."/>
            <person name="Mustard J.A."/>
            <person name="Pan H."/>
            <person name="Reese J.T."/>
            <person name="Scharf M.E."/>
            <person name="Sun F."/>
            <person name="Vogel H."/>
            <person name="Xiao J."/>
            <person name="Yang W."/>
            <person name="Yang Z."/>
            <person name="Yang Z."/>
            <person name="Zhou J."/>
            <person name="Zhu J."/>
            <person name="Brent C.S."/>
            <person name="Elsik C.G."/>
            <person name="Goodisman M.A."/>
            <person name="Liberles D.A."/>
            <person name="Roe R.M."/>
            <person name="Vargo E.L."/>
            <person name="Vilcinskas A."/>
            <person name="Wang J."/>
            <person name="Bornberg-Bauer E."/>
            <person name="Korb J."/>
            <person name="Zhang G."/>
            <person name="Liebig J."/>
        </authorList>
    </citation>
    <scope>NUCLEOTIDE SEQUENCE [LARGE SCALE GENOMIC DNA]</scope>
    <source>
        <tissue evidence="3">Whole organism</tissue>
    </source>
</reference>
<evidence type="ECO:0000313" key="3">
    <source>
        <dbReference type="EMBL" id="KDR19956.1"/>
    </source>
</evidence>
<evidence type="ECO:0000313" key="4">
    <source>
        <dbReference type="Proteomes" id="UP000027135"/>
    </source>
</evidence>
<dbReference type="EMBL" id="KK852623">
    <property type="protein sequence ID" value="KDR19956.1"/>
    <property type="molecule type" value="Genomic_DNA"/>
</dbReference>